<feature type="domain" description="Integrase catalytic" evidence="4">
    <location>
        <begin position="235"/>
        <end position="414"/>
    </location>
</feature>
<dbReference type="InterPro" id="IPR013103">
    <property type="entry name" value="RVT_2"/>
</dbReference>
<dbReference type="PANTHER" id="PTHR42648">
    <property type="entry name" value="TRANSPOSASE, PUTATIVE-RELATED"/>
    <property type="match status" value="1"/>
</dbReference>
<evidence type="ECO:0000259" key="4">
    <source>
        <dbReference type="PROSITE" id="PS50994"/>
    </source>
</evidence>
<dbReference type="Pfam" id="PF07727">
    <property type="entry name" value="RVT_2"/>
    <property type="match status" value="1"/>
</dbReference>
<dbReference type="SUPFAM" id="SSF53098">
    <property type="entry name" value="Ribonuclease H-like"/>
    <property type="match status" value="1"/>
</dbReference>
<protein>
    <submittedName>
        <fullName evidence="5">Ribonuclease H-like domain-containing protein</fullName>
    </submittedName>
</protein>
<evidence type="ECO:0000256" key="3">
    <source>
        <dbReference type="SAM" id="MobiDB-lite"/>
    </source>
</evidence>
<evidence type="ECO:0000313" key="6">
    <source>
        <dbReference type="Proteomes" id="UP001151760"/>
    </source>
</evidence>
<evidence type="ECO:0000256" key="1">
    <source>
        <dbReference type="ARBA" id="ARBA00022723"/>
    </source>
</evidence>
<accession>A0ABQ5FMU4</accession>
<dbReference type="EMBL" id="BQNB010017564">
    <property type="protein sequence ID" value="GJT64656.1"/>
    <property type="molecule type" value="Genomic_DNA"/>
</dbReference>
<reference evidence="5" key="2">
    <citation type="submission" date="2022-01" db="EMBL/GenBank/DDBJ databases">
        <authorList>
            <person name="Yamashiro T."/>
            <person name="Shiraishi A."/>
            <person name="Satake H."/>
            <person name="Nakayama K."/>
        </authorList>
    </citation>
    <scope>NUCLEOTIDE SEQUENCE</scope>
</reference>
<dbReference type="InterPro" id="IPR001584">
    <property type="entry name" value="Integrase_cat-core"/>
</dbReference>
<dbReference type="InterPro" id="IPR036397">
    <property type="entry name" value="RNaseH_sf"/>
</dbReference>
<comment type="caution">
    <text evidence="5">The sequence shown here is derived from an EMBL/GenBank/DDBJ whole genome shotgun (WGS) entry which is preliminary data.</text>
</comment>
<keyword evidence="2" id="KW-0378">Hydrolase</keyword>
<sequence length="965" mass="108559">MDSETAHMVAASKMPMLKPVPPPHPLIYNAPTKLDLSYSGLDEFKEPKFVGYRPRKDKQVSNLNCDKTSDENSDDSLQKQQVSDDESSFVESLLKVVENCTVFDTPKKIEFVKPKLNEKPVKRTVRVDNDYYAKTSHPITHRTMPPRVVNIARPIYTSYPKPTVNCARQTAHFSKQAQSTVYRPFYNKTAYTNMYSNQKVNTVRPRVVNTARPYRVPLNTVRGYAANAVKSSACWIWRPTRSNGASLVLKRNYYIDAQGRSKVPTIPTLELIKKGVLFDSGICSRRTKRNSQTKAYHLRISRNFDGGIENLVDKKVKIIRSDNGTKFKNKVMDDSCKEKGIRREYSIARTPQQNKVAKRRNRTLVKAARTMLADSKLPTTFWAEAVSTACYVQNKVLVVKPHNKTPYELFRGIKPALSFMRPFGCHVTILNTLDNLGKFDGKGDEGTTTNESAGTQGDLNACTSIGIDETNQDCIVIPIWKDALYFDSASKDDGNDEPPPSRDHGKKIDEGLSIASRLDDEDRHESNPSNVNTVGPSVNTASANFSTGSLNINIVSLIVITTRSNLPPPVSDIFSLRDNATLEPTNADLFGEDIDFDMGNLNISYQVPVTPTTRIHKYHSLDQVIGDIQSGVQTRGMTKTTNEQGLLSASYDRKPHKDLNTSRIEAIRLFLAYASFMGFMVYQMDVKSAFLYGQIEKEMYVCQPPGFEDLDYPDKVYKVMKAMYGLHQDLRAWYETLANYLLDNGFQRGKIDHTLFIKRKKGDILLVQIYVDDIIFGSTKKEMCTEFEKLMKDKFQMISMGELTFFLGLQTASTLVDLEKPLVIDGDAQDVDEHLYRSMIGCLMYLTATRPDIMFAVCACARFQVTPKTSHLQDIKRIFRYLKGNPTLCKKQTMVATSTTEVEYVAAASCCGQIFLQKVLMLEGQDTKVPQSGGPPIKVGDEVVHKELGDRMERAATTASSLEAE</sequence>
<dbReference type="Gene3D" id="3.30.420.10">
    <property type="entry name" value="Ribonuclease H-like superfamily/Ribonuclease H"/>
    <property type="match status" value="1"/>
</dbReference>
<name>A0ABQ5FMU4_9ASTR</name>
<dbReference type="SUPFAM" id="SSF56672">
    <property type="entry name" value="DNA/RNA polymerases"/>
    <property type="match status" value="1"/>
</dbReference>
<dbReference type="PROSITE" id="PS50994">
    <property type="entry name" value="INTEGRASE"/>
    <property type="match status" value="1"/>
</dbReference>
<proteinExistence type="predicted"/>
<keyword evidence="1" id="KW-0479">Metal-binding</keyword>
<dbReference type="Proteomes" id="UP001151760">
    <property type="component" value="Unassembled WGS sequence"/>
</dbReference>
<reference evidence="5" key="1">
    <citation type="journal article" date="2022" name="Int. J. Mol. Sci.">
        <title>Draft Genome of Tanacetum Coccineum: Genomic Comparison of Closely Related Tanacetum-Family Plants.</title>
        <authorList>
            <person name="Yamashiro T."/>
            <person name="Shiraishi A."/>
            <person name="Nakayama K."/>
            <person name="Satake H."/>
        </authorList>
    </citation>
    <scope>NUCLEOTIDE SEQUENCE</scope>
</reference>
<feature type="region of interest" description="Disordered" evidence="3">
    <location>
        <begin position="55"/>
        <end position="84"/>
    </location>
</feature>
<dbReference type="PANTHER" id="PTHR42648:SF32">
    <property type="entry name" value="RIBONUCLEASE H-LIKE DOMAIN, GAG-PRE-INTEGRASE DOMAIN PROTEIN-RELATED"/>
    <property type="match status" value="1"/>
</dbReference>
<keyword evidence="6" id="KW-1185">Reference proteome</keyword>
<organism evidence="5 6">
    <name type="scientific">Tanacetum coccineum</name>
    <dbReference type="NCBI Taxonomy" id="301880"/>
    <lineage>
        <taxon>Eukaryota</taxon>
        <taxon>Viridiplantae</taxon>
        <taxon>Streptophyta</taxon>
        <taxon>Embryophyta</taxon>
        <taxon>Tracheophyta</taxon>
        <taxon>Spermatophyta</taxon>
        <taxon>Magnoliopsida</taxon>
        <taxon>eudicotyledons</taxon>
        <taxon>Gunneridae</taxon>
        <taxon>Pentapetalae</taxon>
        <taxon>asterids</taxon>
        <taxon>campanulids</taxon>
        <taxon>Asterales</taxon>
        <taxon>Asteraceae</taxon>
        <taxon>Asteroideae</taxon>
        <taxon>Anthemideae</taxon>
        <taxon>Anthemidinae</taxon>
        <taxon>Tanacetum</taxon>
    </lineage>
</organism>
<dbReference type="InterPro" id="IPR043502">
    <property type="entry name" value="DNA/RNA_pol_sf"/>
</dbReference>
<dbReference type="InterPro" id="IPR039537">
    <property type="entry name" value="Retrotran_Ty1/copia-like"/>
</dbReference>
<gene>
    <name evidence="5" type="ORF">Tco_1016136</name>
</gene>
<evidence type="ECO:0000256" key="2">
    <source>
        <dbReference type="ARBA" id="ARBA00022801"/>
    </source>
</evidence>
<dbReference type="InterPro" id="IPR012337">
    <property type="entry name" value="RNaseH-like_sf"/>
</dbReference>
<evidence type="ECO:0000313" key="5">
    <source>
        <dbReference type="EMBL" id="GJT64656.1"/>
    </source>
</evidence>
<feature type="region of interest" description="Disordered" evidence="3">
    <location>
        <begin position="490"/>
        <end position="509"/>
    </location>
</feature>